<sequence>MAHTWAVLAALLFLLIDQTEGPAYNTLSVEAGQEAVLSCPYISEASLLLATWKMKCSTCCLFAYRSDHKETRKLNCSERVMWKYSPEKDPALRIYPVNIGDEGNYTCEIVSSAGNFLFFSSLTVIVPPTVTLTRDESKVAVCQASAGKPAAEISWIPASNHSTQEEVHHPNGTVTRMSYIGWVNSSHATVTCLVTHSATNQTLSLDLSHTSLRLPYLLIGGSASVAVTLCLIFRYKAFRLREVVHGSEVPFATRNFRSTPSHEKTEAVKPPVLSESIYQNYDPRMIHMNYQQCRHKQFTTSSAN</sequence>
<evidence type="ECO:0000313" key="11">
    <source>
        <dbReference type="EMBL" id="PKK32745.1"/>
    </source>
</evidence>
<keyword evidence="5 8" id="KW-0472">Membrane</keyword>
<name>A0A2I0MSU6_COLLI</name>
<protein>
    <submittedName>
        <fullName evidence="11">Cell surface glycoprotein CD200 receptor 2</fullName>
    </submittedName>
</protein>
<comment type="caution">
    <text evidence="11">The sequence shown here is derived from an EMBL/GenBank/DDBJ whole genome shotgun (WGS) entry which is preliminary data.</text>
</comment>
<dbReference type="PANTHER" id="PTHR21462:SF2">
    <property type="entry name" value="CELL SURFACE GLYCOPROTEIN CD200 RECEPTOR 2"/>
    <property type="match status" value="1"/>
</dbReference>
<keyword evidence="6" id="KW-1015">Disulfide bond</keyword>
<dbReference type="Proteomes" id="UP000053872">
    <property type="component" value="Unassembled WGS sequence"/>
</dbReference>
<evidence type="ECO:0000256" key="2">
    <source>
        <dbReference type="ARBA" id="ARBA00008215"/>
    </source>
</evidence>
<proteinExistence type="inferred from homology"/>
<keyword evidence="9" id="KW-0732">Signal</keyword>
<dbReference type="InterPro" id="IPR036179">
    <property type="entry name" value="Ig-like_dom_sf"/>
</dbReference>
<evidence type="ECO:0000256" key="8">
    <source>
        <dbReference type="SAM" id="Phobius"/>
    </source>
</evidence>
<dbReference type="GO" id="GO:0150077">
    <property type="term" value="P:regulation of neuroinflammatory response"/>
    <property type="evidence" value="ECO:0007669"/>
    <property type="project" value="InterPro"/>
</dbReference>
<dbReference type="PROSITE" id="PS50835">
    <property type="entry name" value="IG_LIKE"/>
    <property type="match status" value="2"/>
</dbReference>
<dbReference type="Pfam" id="PF07686">
    <property type="entry name" value="V-set"/>
    <property type="match status" value="1"/>
</dbReference>
<evidence type="ECO:0000259" key="10">
    <source>
        <dbReference type="PROSITE" id="PS50835"/>
    </source>
</evidence>
<keyword evidence="7" id="KW-0325">Glycoprotein</keyword>
<feature type="signal peptide" evidence="9">
    <location>
        <begin position="1"/>
        <end position="21"/>
    </location>
</feature>
<evidence type="ECO:0000256" key="6">
    <source>
        <dbReference type="ARBA" id="ARBA00023157"/>
    </source>
</evidence>
<dbReference type="STRING" id="8932.A0A2I0MSU6"/>
<evidence type="ECO:0000256" key="4">
    <source>
        <dbReference type="ARBA" id="ARBA00022989"/>
    </source>
</evidence>
<dbReference type="InParanoid" id="A0A2I0MSU6"/>
<dbReference type="KEGG" id="clv:102092971"/>
<comment type="subcellular location">
    <subcellularLocation>
        <location evidence="1">Membrane</location>
        <topology evidence="1">Single-pass membrane protein</topology>
    </subcellularLocation>
</comment>
<feature type="domain" description="Ig-like" evidence="10">
    <location>
        <begin position="22"/>
        <end position="123"/>
    </location>
</feature>
<gene>
    <name evidence="11" type="ORF">A306_00002886</name>
</gene>
<dbReference type="InterPro" id="IPR040012">
    <property type="entry name" value="CD200R"/>
</dbReference>
<evidence type="ECO:0000256" key="5">
    <source>
        <dbReference type="ARBA" id="ARBA00023136"/>
    </source>
</evidence>
<comment type="similarity">
    <text evidence="2">Belongs to the CD200R family.</text>
</comment>
<keyword evidence="12" id="KW-1185">Reference proteome</keyword>
<evidence type="ECO:0000313" key="12">
    <source>
        <dbReference type="Proteomes" id="UP000053872"/>
    </source>
</evidence>
<dbReference type="EMBL" id="AKCR02000003">
    <property type="protein sequence ID" value="PKK32745.1"/>
    <property type="molecule type" value="Genomic_DNA"/>
</dbReference>
<accession>A0A2I0MSU6</accession>
<dbReference type="InterPro" id="IPR003599">
    <property type="entry name" value="Ig_sub"/>
</dbReference>
<dbReference type="SUPFAM" id="SSF48726">
    <property type="entry name" value="Immunoglobulin"/>
    <property type="match status" value="2"/>
</dbReference>
<organism evidence="11 12">
    <name type="scientific">Columba livia</name>
    <name type="common">Rock dove</name>
    <dbReference type="NCBI Taxonomy" id="8932"/>
    <lineage>
        <taxon>Eukaryota</taxon>
        <taxon>Metazoa</taxon>
        <taxon>Chordata</taxon>
        <taxon>Craniata</taxon>
        <taxon>Vertebrata</taxon>
        <taxon>Euteleostomi</taxon>
        <taxon>Archelosauria</taxon>
        <taxon>Archosauria</taxon>
        <taxon>Dinosauria</taxon>
        <taxon>Saurischia</taxon>
        <taxon>Theropoda</taxon>
        <taxon>Coelurosauria</taxon>
        <taxon>Aves</taxon>
        <taxon>Neognathae</taxon>
        <taxon>Neoaves</taxon>
        <taxon>Columbimorphae</taxon>
        <taxon>Columbiformes</taxon>
        <taxon>Columbidae</taxon>
        <taxon>Columba</taxon>
    </lineage>
</organism>
<dbReference type="PANTHER" id="PTHR21462">
    <property type="entry name" value="CELL SURFACE GLYCOPROTEIN OX2 RECEPTOR PRECURSOR"/>
    <property type="match status" value="1"/>
</dbReference>
<dbReference type="InterPro" id="IPR013106">
    <property type="entry name" value="Ig_V-set"/>
</dbReference>
<feature type="transmembrane region" description="Helical" evidence="8">
    <location>
        <begin position="214"/>
        <end position="233"/>
    </location>
</feature>
<keyword evidence="4 8" id="KW-1133">Transmembrane helix</keyword>
<keyword evidence="3 8" id="KW-0812">Transmembrane</keyword>
<evidence type="ECO:0000256" key="3">
    <source>
        <dbReference type="ARBA" id="ARBA00022692"/>
    </source>
</evidence>
<feature type="chain" id="PRO_5014119501" evidence="9">
    <location>
        <begin position="22"/>
        <end position="304"/>
    </location>
</feature>
<evidence type="ECO:0000256" key="7">
    <source>
        <dbReference type="ARBA" id="ARBA00023180"/>
    </source>
</evidence>
<dbReference type="AlphaFoldDB" id="A0A2I0MSU6"/>
<feature type="domain" description="Ig-like" evidence="10">
    <location>
        <begin position="127"/>
        <end position="208"/>
    </location>
</feature>
<dbReference type="InterPro" id="IPR007110">
    <property type="entry name" value="Ig-like_dom"/>
</dbReference>
<dbReference type="GO" id="GO:0009897">
    <property type="term" value="C:external side of plasma membrane"/>
    <property type="evidence" value="ECO:0007669"/>
    <property type="project" value="TreeGrafter"/>
</dbReference>
<dbReference type="InterPro" id="IPR013783">
    <property type="entry name" value="Ig-like_fold"/>
</dbReference>
<dbReference type="Gene3D" id="2.60.40.10">
    <property type="entry name" value="Immunoglobulins"/>
    <property type="match status" value="2"/>
</dbReference>
<keyword evidence="11" id="KW-0675">Receptor</keyword>
<evidence type="ECO:0000256" key="9">
    <source>
        <dbReference type="SAM" id="SignalP"/>
    </source>
</evidence>
<dbReference type="GO" id="GO:0038023">
    <property type="term" value="F:signaling receptor activity"/>
    <property type="evidence" value="ECO:0007669"/>
    <property type="project" value="InterPro"/>
</dbReference>
<reference evidence="11 12" key="1">
    <citation type="journal article" date="2013" name="Science">
        <title>Genomic diversity and evolution of the head crest in the rock pigeon.</title>
        <authorList>
            <person name="Shapiro M.D."/>
            <person name="Kronenberg Z."/>
            <person name="Li C."/>
            <person name="Domyan E.T."/>
            <person name="Pan H."/>
            <person name="Campbell M."/>
            <person name="Tan H."/>
            <person name="Huff C.D."/>
            <person name="Hu H."/>
            <person name="Vickrey A.I."/>
            <person name="Nielsen S.C."/>
            <person name="Stringham S.A."/>
            <person name="Hu H."/>
            <person name="Willerslev E."/>
            <person name="Gilbert M.T."/>
            <person name="Yandell M."/>
            <person name="Zhang G."/>
            <person name="Wang J."/>
        </authorList>
    </citation>
    <scope>NUCLEOTIDE SEQUENCE [LARGE SCALE GENOMIC DNA]</scope>
    <source>
        <tissue evidence="11">Blood</tissue>
    </source>
</reference>
<evidence type="ECO:0000256" key="1">
    <source>
        <dbReference type="ARBA" id="ARBA00004167"/>
    </source>
</evidence>
<dbReference type="SMART" id="SM00409">
    <property type="entry name" value="IG"/>
    <property type="match status" value="1"/>
</dbReference>